<dbReference type="Proteomes" id="UP000006319">
    <property type="component" value="Chromosome 13"/>
</dbReference>
<feature type="region of interest" description="Disordered" evidence="1">
    <location>
        <begin position="248"/>
        <end position="283"/>
    </location>
</feature>
<organism evidence="2 3">
    <name type="scientific">Plasmodium cynomolgi (strain B)</name>
    <dbReference type="NCBI Taxonomy" id="1120755"/>
    <lineage>
        <taxon>Eukaryota</taxon>
        <taxon>Sar</taxon>
        <taxon>Alveolata</taxon>
        <taxon>Apicomplexa</taxon>
        <taxon>Aconoidasida</taxon>
        <taxon>Haemosporida</taxon>
        <taxon>Plasmodiidae</taxon>
        <taxon>Plasmodium</taxon>
        <taxon>Plasmodium (Plasmodium)</taxon>
    </lineage>
</organism>
<feature type="compositionally biased region" description="Acidic residues" evidence="1">
    <location>
        <begin position="199"/>
        <end position="208"/>
    </location>
</feature>
<feature type="compositionally biased region" description="Acidic residues" evidence="1">
    <location>
        <begin position="366"/>
        <end position="375"/>
    </location>
</feature>
<evidence type="ECO:0000313" key="2">
    <source>
        <dbReference type="EMBL" id="GAB68228.1"/>
    </source>
</evidence>
<feature type="compositionally biased region" description="Polar residues" evidence="1">
    <location>
        <begin position="263"/>
        <end position="279"/>
    </location>
</feature>
<name>K6UM23_PLACD</name>
<feature type="region of interest" description="Disordered" evidence="1">
    <location>
        <begin position="150"/>
        <end position="214"/>
    </location>
</feature>
<proteinExistence type="predicted"/>
<dbReference type="OrthoDB" id="386518at2759"/>
<keyword evidence="3" id="KW-1185">Reference proteome</keyword>
<dbReference type="RefSeq" id="XP_004224175.1">
    <property type="nucleotide sequence ID" value="XM_004224127.1"/>
</dbReference>
<protein>
    <submittedName>
        <fullName evidence="2">Uncharacterized protein</fullName>
    </submittedName>
</protein>
<feature type="region of interest" description="Disordered" evidence="1">
    <location>
        <begin position="302"/>
        <end position="375"/>
    </location>
</feature>
<dbReference type="KEGG" id="pcy:PCYB_131020"/>
<reference evidence="2 3" key="1">
    <citation type="journal article" date="2012" name="Nat. Genet.">
        <title>Plasmodium cynomolgi genome sequences provide insight into Plasmodium vivax and the monkey malaria clade.</title>
        <authorList>
            <person name="Tachibana S."/>
            <person name="Sullivan S.A."/>
            <person name="Kawai S."/>
            <person name="Nakamura S."/>
            <person name="Kim H.R."/>
            <person name="Goto N."/>
            <person name="Arisue N."/>
            <person name="Palacpac N.M.Q."/>
            <person name="Honma H."/>
            <person name="Yagi M."/>
            <person name="Tougan T."/>
            <person name="Katakai Y."/>
            <person name="Kaneko O."/>
            <person name="Mita T."/>
            <person name="Kita K."/>
            <person name="Yasutomi Y."/>
            <person name="Sutton P.L."/>
            <person name="Shakhbatyan R."/>
            <person name="Horii T."/>
            <person name="Yasunaga T."/>
            <person name="Barnwell J.W."/>
            <person name="Escalante A.A."/>
            <person name="Carlton J.M."/>
            <person name="Tanabe K."/>
        </authorList>
    </citation>
    <scope>NUCLEOTIDE SEQUENCE [LARGE SCALE GENOMIC DNA]</scope>
    <source>
        <strain evidence="2 3">B</strain>
    </source>
</reference>
<dbReference type="PhylomeDB" id="K6UM23"/>
<dbReference type="GeneID" id="14694602"/>
<dbReference type="AlphaFoldDB" id="K6UM23"/>
<feature type="compositionally biased region" description="Acidic residues" evidence="1">
    <location>
        <begin position="318"/>
        <end position="334"/>
    </location>
</feature>
<dbReference type="OMA" id="KMTTLCN"/>
<accession>K6UM23</accession>
<dbReference type="EMBL" id="DF157105">
    <property type="protein sequence ID" value="GAB68228.1"/>
    <property type="molecule type" value="Genomic_DNA"/>
</dbReference>
<gene>
    <name evidence="2" type="ORF">PCYB_131020</name>
</gene>
<evidence type="ECO:0000313" key="3">
    <source>
        <dbReference type="Proteomes" id="UP000006319"/>
    </source>
</evidence>
<evidence type="ECO:0000256" key="1">
    <source>
        <dbReference type="SAM" id="MobiDB-lite"/>
    </source>
</evidence>
<sequence length="375" mass="43215">MKMTTLCNIAIFAVLFSKVVHIFFVKFASTRERGKILTSILWTIFKTSEDEFKRKILTEQEEDSNDDFLMDFIRDNHVDVSDVFLSLIDTKMLEDIDVNQKEATESISMKEDTEEEKRKKKRSYRECCKSLGKPCSVHYIASKHALIKGNTEDSTVEEGQKGEEEETPKKIRKGGTQSTIASKYYKSKLRSYRGKSPSESEENNENTEEPVFIPKVPNRNYGNIFITKFEKSMAKKEHVKFLEVHPYDNTSINPESSKLENPGISNTPSNNEKLGNNKPSIEPNVQCEKNQLILHDGNILSEENSEGNIDGTDFEGNYNEEDSQEYTDEEDSDTSEYSSESSHELWRESENEENTDSDKEMYFDILEPEELDNLK</sequence>
<dbReference type="VEuPathDB" id="PlasmoDB:PCYB_131020"/>